<dbReference type="InterPro" id="IPR000477">
    <property type="entry name" value="RT_dom"/>
</dbReference>
<sequence>MPAVFRAFSKGKLGRADFRRELIKTGYITKKELALERLDKHGCMPKTARAIRAYDEELTACIVRRDLNLLPIRCFQRVDGLTQKLRDICQESPKQQVMEYIAVEALHPLFRAKFLPVQYGSVPGRGQALGKRKIERILRKKLTGKTDVAKGDVKKAYPSVTVECVMRLLRKDVGKNKVLLWFVAALMENYPGGHLCIGSYLSTWLFNYVMSYVLRYILSLEQCRRGKSDRYVKALVCYADDTSIYGRFSQLVKVIKKATRWAKATLGLNLKPAWQVYHIASFEEEKAMKERRKAGCCQRTDGVDMMGFVVRRTYTIIRGRVFQRIRRQTLRAWDDVQRLGFLPWWRAARIAAYKGWVKYSDSVHFSVKYSFSKLLQLARVSVSQHNRKEIIKHEQRILREAACCC</sequence>
<dbReference type="AlphaFoldDB" id="A0A3E2UFD2"/>
<organism evidence="2 3">
    <name type="scientific">Faecalibacterium prausnitzii</name>
    <dbReference type="NCBI Taxonomy" id="853"/>
    <lineage>
        <taxon>Bacteria</taxon>
        <taxon>Bacillati</taxon>
        <taxon>Bacillota</taxon>
        <taxon>Clostridia</taxon>
        <taxon>Eubacteriales</taxon>
        <taxon>Oscillospiraceae</taxon>
        <taxon>Faecalibacterium</taxon>
    </lineage>
</organism>
<name>A0A3E2UFD2_9FIRM</name>
<dbReference type="Proteomes" id="UP000260783">
    <property type="component" value="Unassembled WGS sequence"/>
</dbReference>
<dbReference type="SUPFAM" id="SSF56672">
    <property type="entry name" value="DNA/RNA polymerases"/>
    <property type="match status" value="1"/>
</dbReference>
<evidence type="ECO:0000259" key="1">
    <source>
        <dbReference type="Pfam" id="PF00078"/>
    </source>
</evidence>
<evidence type="ECO:0000313" key="3">
    <source>
        <dbReference type="Proteomes" id="UP000260783"/>
    </source>
</evidence>
<evidence type="ECO:0000313" key="2">
    <source>
        <dbReference type="EMBL" id="RGB94341.1"/>
    </source>
</evidence>
<proteinExistence type="predicted"/>
<dbReference type="InterPro" id="IPR043502">
    <property type="entry name" value="DNA/RNA_pol_sf"/>
</dbReference>
<reference evidence="2 3" key="1">
    <citation type="submission" date="2018-08" db="EMBL/GenBank/DDBJ databases">
        <title>A genome reference for cultivated species of the human gut microbiota.</title>
        <authorList>
            <person name="Zou Y."/>
            <person name="Xue W."/>
            <person name="Luo G."/>
        </authorList>
    </citation>
    <scope>NUCLEOTIDE SEQUENCE [LARGE SCALE GENOMIC DNA]</scope>
    <source>
        <strain evidence="2 3">AF29-11BH</strain>
    </source>
</reference>
<keyword evidence="2" id="KW-0548">Nucleotidyltransferase</keyword>
<keyword evidence="2" id="KW-0695">RNA-directed DNA polymerase</keyword>
<gene>
    <name evidence="2" type="ORF">DWZ04_13700</name>
</gene>
<feature type="domain" description="Reverse transcriptase" evidence="1">
    <location>
        <begin position="83"/>
        <end position="272"/>
    </location>
</feature>
<accession>A0A3E2UFD2</accession>
<dbReference type="EMBL" id="QVEW01000018">
    <property type="protein sequence ID" value="RGB94341.1"/>
    <property type="molecule type" value="Genomic_DNA"/>
</dbReference>
<protein>
    <submittedName>
        <fullName evidence="2">Reverse transcriptase (RNA-dependent DNA polymerase)</fullName>
    </submittedName>
</protein>
<dbReference type="Pfam" id="PF00078">
    <property type="entry name" value="RVT_1"/>
    <property type="match status" value="1"/>
</dbReference>
<comment type="caution">
    <text evidence="2">The sequence shown here is derived from an EMBL/GenBank/DDBJ whole genome shotgun (WGS) entry which is preliminary data.</text>
</comment>
<keyword evidence="2" id="KW-0808">Transferase</keyword>
<dbReference type="GO" id="GO:0003964">
    <property type="term" value="F:RNA-directed DNA polymerase activity"/>
    <property type="evidence" value="ECO:0007669"/>
    <property type="project" value="UniProtKB-KW"/>
</dbReference>